<dbReference type="RefSeq" id="WP_271661566.1">
    <property type="nucleotide sequence ID" value="NZ_CP116349.1"/>
</dbReference>
<keyword evidence="1" id="KW-0614">Plasmid</keyword>
<protein>
    <submittedName>
        <fullName evidence="1">Uncharacterized protein</fullName>
    </submittedName>
</protein>
<evidence type="ECO:0000313" key="2">
    <source>
        <dbReference type="Proteomes" id="UP001210538"/>
    </source>
</evidence>
<organism evidence="1 2">
    <name type="scientific">Enterobacter ludwigii</name>
    <dbReference type="NCBI Taxonomy" id="299767"/>
    <lineage>
        <taxon>Bacteria</taxon>
        <taxon>Pseudomonadati</taxon>
        <taxon>Pseudomonadota</taxon>
        <taxon>Gammaproteobacteria</taxon>
        <taxon>Enterobacterales</taxon>
        <taxon>Enterobacteriaceae</taxon>
        <taxon>Enterobacter</taxon>
        <taxon>Enterobacter cloacae complex</taxon>
    </lineage>
</organism>
<dbReference type="AlphaFoldDB" id="A0AAX3LJR2"/>
<sequence length="101" mass="11591">MMKKAQAEHELETLLSKIENPKKALDDLETAQWHYMDLVGITSSGIFDSSTLEQERNESPHLLNVNDGLPVFDDDQCAEFMSSKHNLPLQLCMAYVWGHKW</sequence>
<accession>A0AAX3LJR2</accession>
<keyword evidence="2" id="KW-1185">Reference proteome</keyword>
<proteinExistence type="predicted"/>
<geneLocation type="plasmid" evidence="1 2">
    <name>unnamed2</name>
</geneLocation>
<dbReference type="EMBL" id="CP116349">
    <property type="protein sequence ID" value="WCE16248.1"/>
    <property type="molecule type" value="Genomic_DNA"/>
</dbReference>
<reference evidence="1 2" key="1">
    <citation type="submission" date="2023-01" db="EMBL/GenBank/DDBJ databases">
        <title>Genome sequence resource and annotation of Enterobacter ludwigii, an economically important pathogen of seedling wilt with strawberry.</title>
        <authorList>
            <person name="Xie Y."/>
        </authorList>
    </citation>
    <scope>NUCLEOTIDE SEQUENCE [LARGE SCALE GENOMIC DNA]</scope>
    <source>
        <strain evidence="1 2">CM-TZ4</strain>
        <plasmid evidence="1 2">unnamed2</plasmid>
    </source>
</reference>
<name>A0AAX3LJR2_9ENTR</name>
<dbReference type="Proteomes" id="UP001210538">
    <property type="component" value="Plasmid unnamed2"/>
</dbReference>
<gene>
    <name evidence="1" type="ORF">PHA72_27370</name>
</gene>
<evidence type="ECO:0000313" key="1">
    <source>
        <dbReference type="EMBL" id="WCE16248.1"/>
    </source>
</evidence>